<keyword evidence="3" id="KW-0255">Endonuclease</keyword>
<accession>A0ABP8XAZ3</accession>
<comment type="caution">
    <text evidence="3">The sequence shown here is derived from an EMBL/GenBank/DDBJ whole genome shotgun (WGS) entry which is preliminary data.</text>
</comment>
<feature type="region of interest" description="Disordered" evidence="1">
    <location>
        <begin position="394"/>
        <end position="415"/>
    </location>
</feature>
<dbReference type="InterPro" id="IPR003615">
    <property type="entry name" value="HNH_nuc"/>
</dbReference>
<dbReference type="Pfam" id="PF02720">
    <property type="entry name" value="DUF222"/>
    <property type="match status" value="1"/>
</dbReference>
<reference evidence="4" key="1">
    <citation type="journal article" date="2019" name="Int. J. Syst. Evol. Microbiol.">
        <title>The Global Catalogue of Microorganisms (GCM) 10K type strain sequencing project: providing services to taxonomists for standard genome sequencing and annotation.</title>
        <authorList>
            <consortium name="The Broad Institute Genomics Platform"/>
            <consortium name="The Broad Institute Genome Sequencing Center for Infectious Disease"/>
            <person name="Wu L."/>
            <person name="Ma J."/>
        </authorList>
    </citation>
    <scope>NUCLEOTIDE SEQUENCE [LARGE SCALE GENOMIC DNA]</scope>
    <source>
        <strain evidence="4">JCM 18531</strain>
    </source>
</reference>
<dbReference type="EMBL" id="BAABKM010000002">
    <property type="protein sequence ID" value="GAA4703307.1"/>
    <property type="molecule type" value="Genomic_DNA"/>
</dbReference>
<name>A0ABP8XAZ3_9ACTN</name>
<evidence type="ECO:0000313" key="3">
    <source>
        <dbReference type="EMBL" id="GAA4703307.1"/>
    </source>
</evidence>
<dbReference type="CDD" id="cd00085">
    <property type="entry name" value="HNHc"/>
    <property type="match status" value="1"/>
</dbReference>
<feature type="domain" description="DUF222" evidence="2">
    <location>
        <begin position="42"/>
        <end position="349"/>
    </location>
</feature>
<keyword evidence="4" id="KW-1185">Reference proteome</keyword>
<evidence type="ECO:0000259" key="2">
    <source>
        <dbReference type="Pfam" id="PF02720"/>
    </source>
</evidence>
<dbReference type="InterPro" id="IPR003870">
    <property type="entry name" value="DUF222"/>
</dbReference>
<organism evidence="3 4">
    <name type="scientific">Nocardioides conyzicola</name>
    <dbReference type="NCBI Taxonomy" id="1651781"/>
    <lineage>
        <taxon>Bacteria</taxon>
        <taxon>Bacillati</taxon>
        <taxon>Actinomycetota</taxon>
        <taxon>Actinomycetes</taxon>
        <taxon>Propionibacteriales</taxon>
        <taxon>Nocardioidaceae</taxon>
        <taxon>Nocardioides</taxon>
    </lineage>
</organism>
<sequence>MTAMTTPHHQVATATARMRGIVDGLVDASVWSMTSAEAASTLVELTKLEAQVVEIRARVARHADELQVGTETGATSTATWLAHQARLTRSAAAGVVHLGYDLDTHDVVRDALAAGDLRPEQAQVILRSVKELPADLDPDLVIRAEKHLVDAAAEHDAKTLRVLGRRLLEVVAPDLADQHEADLLEKEEAKAAQAMRLTMTDDGHGKTHARFTLPTVQAAMLKKMLLAIAAPKHQAATHGPGVERRPGPERMGRAFAELIERISAKDLPKVGGTDATIVVHIDLDVLTSKLEKAGILDTGEPISPSQVRRLACTARILPVVLNGKSEVLDVGRAKRFFTKAQLIALGIRDKGCVAEECDWPPWMCHAHHWQRFADDGPTALNNGGLLCPRHHTGAHDPTYETTHQPDGTVTFHRRP</sequence>
<protein>
    <submittedName>
        <fullName evidence="3">HNH endonuclease signature motif containing protein</fullName>
    </submittedName>
</protein>
<dbReference type="RefSeq" id="WP_345521195.1">
    <property type="nucleotide sequence ID" value="NZ_BAABKM010000002.1"/>
</dbReference>
<proteinExistence type="predicted"/>
<dbReference type="GO" id="GO:0004519">
    <property type="term" value="F:endonuclease activity"/>
    <property type="evidence" value="ECO:0007669"/>
    <property type="project" value="UniProtKB-KW"/>
</dbReference>
<gene>
    <name evidence="3" type="ORF">GCM10023349_20880</name>
</gene>
<dbReference type="Proteomes" id="UP001499974">
    <property type="component" value="Unassembled WGS sequence"/>
</dbReference>
<evidence type="ECO:0000313" key="4">
    <source>
        <dbReference type="Proteomes" id="UP001499974"/>
    </source>
</evidence>
<evidence type="ECO:0000256" key="1">
    <source>
        <dbReference type="SAM" id="MobiDB-lite"/>
    </source>
</evidence>
<keyword evidence="3" id="KW-0378">Hydrolase</keyword>
<keyword evidence="3" id="KW-0540">Nuclease</keyword>